<name>A0AAD5P6J3_ACENE</name>
<comment type="function">
    <text evidence="10">Regulatory subunit of pyrophosphate--fructose 6-phosphate 1-phosphotransferase.</text>
</comment>
<feature type="region of interest" description="Disordered" evidence="12">
    <location>
        <begin position="642"/>
        <end position="688"/>
    </location>
</feature>
<keyword evidence="3 10" id="KW-0808">Transferase</keyword>
<evidence type="ECO:0000256" key="5">
    <source>
        <dbReference type="ARBA" id="ARBA00022771"/>
    </source>
</evidence>
<protein>
    <recommendedName>
        <fullName evidence="10">Pyrophosphate--fructose 6-phosphate 1-phosphotransferase subunit alpha</fullName>
        <shortName evidence="10">PFP</shortName>
    </recommendedName>
    <alternativeName>
        <fullName evidence="10">6-phosphofructokinase, pyrophosphate dependent</fullName>
    </alternativeName>
    <alternativeName>
        <fullName evidence="10">PPi-PFK</fullName>
    </alternativeName>
    <alternativeName>
        <fullName evidence="10">Pyrophosphate-dependent 6-phosphofructose-1-kinase</fullName>
    </alternativeName>
</protein>
<dbReference type="Proteomes" id="UP001064489">
    <property type="component" value="Chromosome 9"/>
</dbReference>
<evidence type="ECO:0000256" key="9">
    <source>
        <dbReference type="ARBA" id="ARBA00023152"/>
    </source>
</evidence>
<keyword evidence="1 10" id="KW-0963">Cytoplasm</keyword>
<keyword evidence="2 10" id="KW-0021">Allosteric enzyme</keyword>
<keyword evidence="5 11" id="KW-0863">Zinc-finger</keyword>
<feature type="compositionally biased region" description="Polar residues" evidence="12">
    <location>
        <begin position="675"/>
        <end position="684"/>
    </location>
</feature>
<evidence type="ECO:0000256" key="6">
    <source>
        <dbReference type="ARBA" id="ARBA00022777"/>
    </source>
</evidence>
<dbReference type="Gene3D" id="1.10.10.480">
    <property type="entry name" value="Phosphofructokinase, domain 3"/>
    <property type="match status" value="1"/>
</dbReference>
<evidence type="ECO:0000256" key="4">
    <source>
        <dbReference type="ARBA" id="ARBA00022723"/>
    </source>
</evidence>
<comment type="activity regulation">
    <text evidence="10">Allosterically activated by fructose 2,6-bisphosphate.</text>
</comment>
<organism evidence="14 15">
    <name type="scientific">Acer negundo</name>
    <name type="common">Box elder</name>
    <dbReference type="NCBI Taxonomy" id="4023"/>
    <lineage>
        <taxon>Eukaryota</taxon>
        <taxon>Viridiplantae</taxon>
        <taxon>Streptophyta</taxon>
        <taxon>Embryophyta</taxon>
        <taxon>Tracheophyta</taxon>
        <taxon>Spermatophyta</taxon>
        <taxon>Magnoliopsida</taxon>
        <taxon>eudicotyledons</taxon>
        <taxon>Gunneridae</taxon>
        <taxon>Pentapetalae</taxon>
        <taxon>rosids</taxon>
        <taxon>malvids</taxon>
        <taxon>Sapindales</taxon>
        <taxon>Sapindaceae</taxon>
        <taxon>Hippocastanoideae</taxon>
        <taxon>Acereae</taxon>
        <taxon>Acer</taxon>
    </lineage>
</organism>
<dbReference type="EMBL" id="JAJSOW010000001">
    <property type="protein sequence ID" value="KAI9201402.1"/>
    <property type="molecule type" value="Genomic_DNA"/>
</dbReference>
<evidence type="ECO:0000256" key="12">
    <source>
        <dbReference type="SAM" id="MobiDB-lite"/>
    </source>
</evidence>
<dbReference type="InterPro" id="IPR035966">
    <property type="entry name" value="PKF_sf"/>
</dbReference>
<dbReference type="Gene3D" id="3.40.50.450">
    <property type="match status" value="1"/>
</dbReference>
<keyword evidence="9 10" id="KW-0324">Glycolysis</keyword>
<dbReference type="NCBIfam" id="TIGR02477">
    <property type="entry name" value="PFKA_PPi"/>
    <property type="match status" value="1"/>
</dbReference>
<evidence type="ECO:0000256" key="1">
    <source>
        <dbReference type="ARBA" id="ARBA00022490"/>
    </source>
</evidence>
<dbReference type="Pfam" id="PF10551">
    <property type="entry name" value="MULE"/>
    <property type="match status" value="1"/>
</dbReference>
<dbReference type="InterPro" id="IPR007527">
    <property type="entry name" value="Znf_SWIM"/>
</dbReference>
<dbReference type="GO" id="GO:0008270">
    <property type="term" value="F:zinc ion binding"/>
    <property type="evidence" value="ECO:0007669"/>
    <property type="project" value="UniProtKB-KW"/>
</dbReference>
<gene>
    <name evidence="10" type="primary">PFP-ALPHA</name>
    <name evidence="14" type="ORF">LWI28_022948</name>
</gene>
<dbReference type="PANTHER" id="PTHR43650:SF17">
    <property type="entry name" value="PYROPHOSPHATE--FRUCTOSE 6-PHOSPHATE 1-PHOSPHOTRANSFERASE SUBUNIT ALPHA 1"/>
    <property type="match status" value="1"/>
</dbReference>
<reference evidence="14" key="2">
    <citation type="submission" date="2023-02" db="EMBL/GenBank/DDBJ databases">
        <authorList>
            <person name="Swenson N.G."/>
            <person name="Wegrzyn J.L."/>
            <person name="Mcevoy S.L."/>
        </authorList>
    </citation>
    <scope>NUCLEOTIDE SEQUENCE</scope>
    <source>
        <strain evidence="14">91603</strain>
        <tissue evidence="14">Leaf</tissue>
    </source>
</reference>
<dbReference type="GO" id="GO:0009749">
    <property type="term" value="P:response to glucose"/>
    <property type="evidence" value="ECO:0007669"/>
    <property type="project" value="TreeGrafter"/>
</dbReference>
<reference evidence="14" key="1">
    <citation type="journal article" date="2022" name="Plant J.">
        <title>Strategies of tolerance reflected in two North American maple genomes.</title>
        <authorList>
            <person name="McEvoy S.L."/>
            <person name="Sezen U.U."/>
            <person name="Trouern-Trend A."/>
            <person name="McMahon S.M."/>
            <person name="Schaberg P.G."/>
            <person name="Yang J."/>
            <person name="Wegrzyn J.L."/>
            <person name="Swenson N.G."/>
        </authorList>
    </citation>
    <scope>NUCLEOTIDE SEQUENCE</scope>
    <source>
        <strain evidence="14">91603</strain>
    </source>
</reference>
<dbReference type="Pfam" id="PF04434">
    <property type="entry name" value="SWIM"/>
    <property type="match status" value="1"/>
</dbReference>
<proteinExistence type="inferred from homology"/>
<keyword evidence="7" id="KW-0862">Zinc</keyword>
<evidence type="ECO:0000313" key="14">
    <source>
        <dbReference type="EMBL" id="KAI9201402.1"/>
    </source>
</evidence>
<dbReference type="InterPro" id="IPR000023">
    <property type="entry name" value="Phosphofructokinase_dom"/>
</dbReference>
<comment type="pathway">
    <text evidence="10">Carbohydrate degradation; glycolysis; D-glyceraldehyde 3-phosphate and glycerone phosphate from D-glucose: step 3/4.</text>
</comment>
<comment type="subunit">
    <text evidence="10">Tetramer of two alpha (regulatory) and two beta (catalytic) chains.</text>
</comment>
<dbReference type="FunFam" id="1.10.10.480:FF:000001">
    <property type="entry name" value="Pyrophosphate--fructose 6-phosphate 1-phosphotransferase subunit alpha"/>
    <property type="match status" value="1"/>
</dbReference>
<keyword evidence="8 10" id="KW-0460">Magnesium</keyword>
<keyword evidence="6 10" id="KW-0418">Kinase</keyword>
<evidence type="ECO:0000256" key="7">
    <source>
        <dbReference type="ARBA" id="ARBA00022833"/>
    </source>
</evidence>
<comment type="caution">
    <text evidence="10">Lacks conserved residue(s) required for the propagation of feature annotation.</text>
</comment>
<dbReference type="GO" id="GO:0005524">
    <property type="term" value="F:ATP binding"/>
    <property type="evidence" value="ECO:0007669"/>
    <property type="project" value="InterPro"/>
</dbReference>
<dbReference type="HAMAP" id="MF_01980">
    <property type="entry name" value="Phosphofructokinase_II_Long"/>
    <property type="match status" value="1"/>
</dbReference>
<dbReference type="PROSITE" id="PS50966">
    <property type="entry name" value="ZF_SWIM"/>
    <property type="match status" value="1"/>
</dbReference>
<sequence>MDSDFGTPRQLSDLQKLRSLYQPELPPCLQGTAVRVEFGDAAEAADPTDAHTISRFFPHTYGQPLAHFLRATAKVPDAQIITEHPAIRVGIVFCGRQSPGGHNVVWGLHNALHIHNPNSKLLGFLGGSEGLFAQKTLEITDEVLLSYKNQGGYDLLGRTKDQIRTTEQVNAALTTCKDLKLDSLVIIGGVTSNTDAAQLAETFAEAKCPTKVVGVPVTLNGDLKNQFVETNVGFDTICKVNSQLISNMCTDALSAEKYYYFIRLMGRKHSHVALECTLQSHPNMVILGEEVSASKLTLFDLTNQICDAVQARAEQDKNHGVILLPEGLIESIPEVYALLKEIHSLLRQDVSVDKIHLQLSPWASALFEFLPPFIKKQLLLRPESDDSAQLSQIETEKLLAHLVETEINKRQKAGTYKGKKFNAICHFFGYQARGSLPSKFDCDYAYVLGHICYHIVAAGLNGYLATLTNLKNPVNKWKCGAAPITAMMTVERWSKHPSASSIGIPAIHPATVDLRGKAYELLRQNASRFLLEDLYRNPGPLQFEGPGADAKAVSLCVEDQDYMGRIKKLQEYLDKVRAIVKPGCSQDVLKAALSVMSSVTDVLSTLLPCFEDHVHDESKACSTLLISAMEFEPLDIGNDVIEYDDMGNSNSNGEDDFDNNPDGYDPHLLDDDDNSNTSHLNGENNLEPYEGMEFDSEQASRIFYNSYARRIGFSTRVSVYQRSRRDGSIICRQIVCSREGFRREGSENKSKRQRTITRVGCKAQMTVKKQSSGKWAVSKLVKEHNHELVPPDKVHCLRSHRHVSGPARSLIDTLQAAGMGPSGVMSVLIKESGGINNVGFTKVDCQNYMSSSRQRTLGSGGQVVIDYLKQMQADDPSFFCAFQGNFDNSTGNIFWADANSRMNYNYFGDTVTFDTTYRTNRYRVPFAPFTGWNHHGQPVLFGCALLLNESEASFVWLFESWLTAMSGHHPISITTDQDRIIRSAVAQVFPGTRHRFCKWNVFREAQEKLSDVYHSHPNFEAEFHRCINVIDSVDEFESCWDSLFQRYNLGNNEWLQSMYSVRQQWVPVYLRDTFFGEMSITQGSDSINSYFDGYINASTNIHVLIKQYEKAIASRYEKEVKADYDTVNTKPILKTPSPMEKQAANVYTRKIFMKFQDELFETLAYPATIADDTGSEIIYRVAKFGEEHKAHFVKFNVFERKASCSCQMFEFSGIICRHILAVFRVTNVLTLPPHYILKRWTRNAKSGVLLNDCILGLPSNSQESSAARYDNLRQEVIKYVEEGAESTHIYDVAMDALREAAKKVAAAKKHGPGPLQNTLPSESQQLQFCSVDPDKKIQELTVELECASQRCEAYRVKLLAVLKDMEEQKLKMLVKVQNVKLNLKG</sequence>
<dbReference type="SUPFAM" id="SSF53784">
    <property type="entry name" value="Phosphofructokinase"/>
    <property type="match status" value="1"/>
</dbReference>
<dbReference type="InterPro" id="IPR011183">
    <property type="entry name" value="PfpB_PPi_PFK"/>
</dbReference>
<dbReference type="GO" id="GO:0003872">
    <property type="term" value="F:6-phosphofructokinase activity"/>
    <property type="evidence" value="ECO:0007669"/>
    <property type="project" value="UniProtKB-UniRule"/>
</dbReference>
<dbReference type="NCBIfam" id="NF005482">
    <property type="entry name" value="PRK07085.1"/>
    <property type="match status" value="1"/>
</dbReference>
<evidence type="ECO:0000256" key="3">
    <source>
        <dbReference type="ARBA" id="ARBA00022679"/>
    </source>
</evidence>
<comment type="subcellular location">
    <subcellularLocation>
        <location evidence="10">Cytoplasm</location>
    </subcellularLocation>
</comment>
<evidence type="ECO:0000259" key="13">
    <source>
        <dbReference type="PROSITE" id="PS50966"/>
    </source>
</evidence>
<dbReference type="SMART" id="SM00575">
    <property type="entry name" value="ZnF_PMZ"/>
    <property type="match status" value="1"/>
</dbReference>
<dbReference type="InterPro" id="IPR006564">
    <property type="entry name" value="Znf_PMZ"/>
</dbReference>
<dbReference type="Pfam" id="PF03101">
    <property type="entry name" value="FAR1"/>
    <property type="match status" value="1"/>
</dbReference>
<evidence type="ECO:0000256" key="2">
    <source>
        <dbReference type="ARBA" id="ARBA00022533"/>
    </source>
</evidence>
<dbReference type="InterPro" id="IPR018289">
    <property type="entry name" value="MULE_transposase_dom"/>
</dbReference>
<dbReference type="GO" id="GO:0047334">
    <property type="term" value="F:diphosphate-fructose-6-phosphate 1-phosphotransferase activity"/>
    <property type="evidence" value="ECO:0007669"/>
    <property type="project" value="InterPro"/>
</dbReference>
<keyword evidence="15" id="KW-1185">Reference proteome</keyword>
<dbReference type="Pfam" id="PF00365">
    <property type="entry name" value="PFK"/>
    <property type="match status" value="1"/>
</dbReference>
<dbReference type="Gene3D" id="3.40.50.460">
    <property type="entry name" value="Phosphofructokinase domain"/>
    <property type="match status" value="1"/>
</dbReference>
<accession>A0AAD5P6J3</accession>
<keyword evidence="4 10" id="KW-0479">Metal-binding</keyword>
<dbReference type="GO" id="GO:0005829">
    <property type="term" value="C:cytosol"/>
    <property type="evidence" value="ECO:0007669"/>
    <property type="project" value="TreeGrafter"/>
</dbReference>
<dbReference type="GO" id="GO:0015979">
    <property type="term" value="P:photosynthesis"/>
    <property type="evidence" value="ECO:0007669"/>
    <property type="project" value="TreeGrafter"/>
</dbReference>
<feature type="domain" description="SWIM-type" evidence="13">
    <location>
        <begin position="1195"/>
        <end position="1227"/>
    </location>
</feature>
<evidence type="ECO:0000256" key="10">
    <source>
        <dbReference type="HAMAP-Rule" id="MF_03185"/>
    </source>
</evidence>
<evidence type="ECO:0000313" key="15">
    <source>
        <dbReference type="Proteomes" id="UP001064489"/>
    </source>
</evidence>
<evidence type="ECO:0000256" key="8">
    <source>
        <dbReference type="ARBA" id="ARBA00022842"/>
    </source>
</evidence>
<comment type="caution">
    <text evidence="14">The sequence shown here is derived from an EMBL/GenBank/DDBJ whole genome shotgun (WGS) entry which is preliminary data.</text>
</comment>
<comment type="similarity">
    <text evidence="10">Belongs to the phosphofructokinase type A (PFKA) family. PPi-dependent PFK group II subfamily. Clade 'Long' sub-subfamily.</text>
</comment>
<dbReference type="PANTHER" id="PTHR43650">
    <property type="entry name" value="PYROPHOSPHATE--FRUCTOSE 6-PHOSPHATE 1-PHOSPHOTRANSFERASE"/>
    <property type="match status" value="1"/>
</dbReference>
<evidence type="ECO:0000256" key="11">
    <source>
        <dbReference type="PROSITE-ProRule" id="PRU00325"/>
    </source>
</evidence>
<dbReference type="InterPro" id="IPR004330">
    <property type="entry name" value="FAR1_DNA_bnd_dom"/>
</dbReference>